<dbReference type="PIRSF" id="PIRSF039026">
    <property type="entry name" value="SiaP"/>
    <property type="match status" value="1"/>
</dbReference>
<proteinExistence type="predicted"/>
<dbReference type="InterPro" id="IPR019546">
    <property type="entry name" value="TAT_signal_bac_arc"/>
</dbReference>
<dbReference type="Pfam" id="PF03480">
    <property type="entry name" value="DctP"/>
    <property type="match status" value="1"/>
</dbReference>
<evidence type="ECO:0000313" key="2">
    <source>
        <dbReference type="EMBL" id="SVA87731.1"/>
    </source>
</evidence>
<dbReference type="CDD" id="cd13604">
    <property type="entry name" value="PBP2_TRAP_ketoacid_lactate_like"/>
    <property type="match status" value="1"/>
</dbReference>
<gene>
    <name evidence="2" type="ORF">METZ01_LOCUS140585</name>
</gene>
<organism evidence="2">
    <name type="scientific">marine metagenome</name>
    <dbReference type="NCBI Taxonomy" id="408172"/>
    <lineage>
        <taxon>unclassified sequences</taxon>
        <taxon>metagenomes</taxon>
        <taxon>ecological metagenomes</taxon>
    </lineage>
</organism>
<dbReference type="AlphaFoldDB" id="A0A381ZFI2"/>
<name>A0A381ZFI2_9ZZZZ</name>
<evidence type="ECO:0008006" key="3">
    <source>
        <dbReference type="Google" id="ProtNLM"/>
    </source>
</evidence>
<dbReference type="InterPro" id="IPR038404">
    <property type="entry name" value="TRAP_DctP_sf"/>
</dbReference>
<dbReference type="NCBIfam" id="TIGR01409">
    <property type="entry name" value="TAT_signal_seq"/>
    <property type="match status" value="1"/>
</dbReference>
<dbReference type="PANTHER" id="PTHR33376:SF5">
    <property type="entry name" value="EXTRACYTOPLASMIC SOLUTE RECEPTOR PROTEIN"/>
    <property type="match status" value="1"/>
</dbReference>
<sequence>MPRKTLNRRAILKGATVGAATAAATFPSPAISQGKFRWKMVTTWPKNFPGLGTGAQRVADSITEMSDGRLTVKLYAGGELVPPFEAFDAVREGKAEMSHDAAYYWVAKHKAFPFFCTVPGGLTIQEHNAWVYYGGGQELWDQLCGEFGVRAFLAGGSGVQMGGWFQKEILSTDDIKGNKMRIPGFGAEVINRMGGTAVNLPGGEIMPALQSGVIDATEWVGPWNDLAFGFYKIAKYYYGPGFHEPNSALECLVNVEAYNALPKDLQAIVKYACKAENAGMVSEFTAANSASQTVLVDQHNVQIRHFPDDVVKTAFSIADEVVAETADFDGLAKKIYENWSHFRAEAMTRGPYAEQGYMNNRAL</sequence>
<dbReference type="Gene3D" id="3.40.190.10">
    <property type="entry name" value="Periplasmic binding protein-like II"/>
    <property type="match status" value="1"/>
</dbReference>
<evidence type="ECO:0000256" key="1">
    <source>
        <dbReference type="ARBA" id="ARBA00022729"/>
    </source>
</evidence>
<dbReference type="GO" id="GO:0055085">
    <property type="term" value="P:transmembrane transport"/>
    <property type="evidence" value="ECO:0007669"/>
    <property type="project" value="InterPro"/>
</dbReference>
<keyword evidence="1" id="KW-0732">Signal</keyword>
<dbReference type="InterPro" id="IPR026289">
    <property type="entry name" value="SBP_TakP-like"/>
</dbReference>
<dbReference type="InterPro" id="IPR018389">
    <property type="entry name" value="DctP_fam"/>
</dbReference>
<dbReference type="Gene3D" id="3.40.190.170">
    <property type="entry name" value="Bacterial extracellular solute-binding protein, family 7"/>
    <property type="match status" value="1"/>
</dbReference>
<dbReference type="InterPro" id="IPR006311">
    <property type="entry name" value="TAT_signal"/>
</dbReference>
<dbReference type="NCBIfam" id="NF037995">
    <property type="entry name" value="TRAP_S1"/>
    <property type="match status" value="1"/>
</dbReference>
<dbReference type="GO" id="GO:0031317">
    <property type="term" value="C:tripartite ATP-independent periplasmic transporter complex"/>
    <property type="evidence" value="ECO:0007669"/>
    <property type="project" value="InterPro"/>
</dbReference>
<reference evidence="2" key="1">
    <citation type="submission" date="2018-05" db="EMBL/GenBank/DDBJ databases">
        <authorList>
            <person name="Lanie J.A."/>
            <person name="Ng W.-L."/>
            <person name="Kazmierczak K.M."/>
            <person name="Andrzejewski T.M."/>
            <person name="Davidsen T.M."/>
            <person name="Wayne K.J."/>
            <person name="Tettelin H."/>
            <person name="Glass J.I."/>
            <person name="Rusch D."/>
            <person name="Podicherti R."/>
            <person name="Tsui H.-C.T."/>
            <person name="Winkler M.E."/>
        </authorList>
    </citation>
    <scope>NUCLEOTIDE SEQUENCE</scope>
</reference>
<dbReference type="PANTHER" id="PTHR33376">
    <property type="match status" value="1"/>
</dbReference>
<accession>A0A381ZFI2</accession>
<dbReference type="EMBL" id="UINC01021032">
    <property type="protein sequence ID" value="SVA87731.1"/>
    <property type="molecule type" value="Genomic_DNA"/>
</dbReference>
<dbReference type="PROSITE" id="PS51318">
    <property type="entry name" value="TAT"/>
    <property type="match status" value="1"/>
</dbReference>
<protein>
    <recommendedName>
        <fullName evidence="3">ABC transporter substrate-binding protein</fullName>
    </recommendedName>
</protein>